<dbReference type="RefSeq" id="XP_053586662.1">
    <property type="nucleotide sequence ID" value="XM_053727085.1"/>
</dbReference>
<dbReference type="KEGG" id="crq:GCK72_008858"/>
<dbReference type="EMBL" id="WUAV01000003">
    <property type="protein sequence ID" value="KAF1760609.1"/>
    <property type="molecule type" value="Genomic_DNA"/>
</dbReference>
<accession>A0A6A5H0T2</accession>
<dbReference type="Proteomes" id="UP000483820">
    <property type="component" value="Chromosome III"/>
</dbReference>
<dbReference type="CTD" id="78774775"/>
<evidence type="ECO:0000313" key="2">
    <source>
        <dbReference type="Proteomes" id="UP000483820"/>
    </source>
</evidence>
<reference evidence="1 2" key="1">
    <citation type="submission" date="2019-12" db="EMBL/GenBank/DDBJ databases">
        <title>Chromosome-level assembly of the Caenorhabditis remanei genome.</title>
        <authorList>
            <person name="Teterina A.A."/>
            <person name="Willis J.H."/>
            <person name="Phillips P.C."/>
        </authorList>
    </citation>
    <scope>NUCLEOTIDE SEQUENCE [LARGE SCALE GENOMIC DNA]</scope>
    <source>
        <strain evidence="1 2">PX506</strain>
        <tissue evidence="1">Whole organism</tissue>
    </source>
</reference>
<organism evidence="1 2">
    <name type="scientific">Caenorhabditis remanei</name>
    <name type="common">Caenorhabditis vulgaris</name>
    <dbReference type="NCBI Taxonomy" id="31234"/>
    <lineage>
        <taxon>Eukaryota</taxon>
        <taxon>Metazoa</taxon>
        <taxon>Ecdysozoa</taxon>
        <taxon>Nematoda</taxon>
        <taxon>Chromadorea</taxon>
        <taxon>Rhabditida</taxon>
        <taxon>Rhabditina</taxon>
        <taxon>Rhabditomorpha</taxon>
        <taxon>Rhabditoidea</taxon>
        <taxon>Rhabditidae</taxon>
        <taxon>Peloderinae</taxon>
        <taxon>Caenorhabditis</taxon>
    </lineage>
</organism>
<sequence>MQCCWRLCLSLTAEDDSVVGTVLGGGRVLLSLVSVSILLVTDVNLGQDLLSSSDIDNSHRDVSLVVVNVNWVPDLVSELGSLWEWNPAIVETTDAIRKMDKKLDRSDILAVLVVEPREVGSDLKTEMLELGSRRS</sequence>
<dbReference type="GeneID" id="78774775"/>
<name>A0A6A5H0T2_CAERE</name>
<gene>
    <name evidence="1" type="ORF">GCK72_008858</name>
</gene>
<comment type="caution">
    <text evidence="1">The sequence shown here is derived from an EMBL/GenBank/DDBJ whole genome shotgun (WGS) entry which is preliminary data.</text>
</comment>
<evidence type="ECO:0000313" key="1">
    <source>
        <dbReference type="EMBL" id="KAF1760609.1"/>
    </source>
</evidence>
<proteinExistence type="predicted"/>
<dbReference type="AlphaFoldDB" id="A0A6A5H0T2"/>
<protein>
    <submittedName>
        <fullName evidence="1">Uncharacterized protein</fullName>
    </submittedName>
</protein>